<keyword evidence="6 7" id="KW-0067">ATP-binding</keyword>
<keyword evidence="2 7" id="KW-0808">Transferase</keyword>
<keyword evidence="7" id="KW-0276">Fatty acid metabolism</keyword>
<organism evidence="10">
    <name type="scientific">Lathyrus inconspicuus</name>
    <name type="common">Inconspicuous pea</name>
    <name type="synonym">Lathyrus erectus</name>
    <dbReference type="NCBI Taxonomy" id="1276776"/>
    <lineage>
        <taxon>Eukaryota</taxon>
        <taxon>Viridiplantae</taxon>
        <taxon>Streptophyta</taxon>
        <taxon>Embryophyta</taxon>
        <taxon>Tracheophyta</taxon>
        <taxon>Spermatophyta</taxon>
        <taxon>Magnoliopsida</taxon>
        <taxon>eudicotyledons</taxon>
        <taxon>Gunneridae</taxon>
        <taxon>Pentapetalae</taxon>
        <taxon>rosids</taxon>
        <taxon>fabids</taxon>
        <taxon>Fabales</taxon>
        <taxon>Fabaceae</taxon>
        <taxon>Papilionoideae</taxon>
        <taxon>50 kb inversion clade</taxon>
        <taxon>NPAAA clade</taxon>
        <taxon>Hologalegina</taxon>
        <taxon>IRL clade</taxon>
        <taxon>Fabeae</taxon>
        <taxon>Lathyrus</taxon>
    </lineage>
</organism>
<dbReference type="GeneID" id="24419633"/>
<name>A0A0F6NKE4_LATIN</name>
<evidence type="ECO:0000256" key="3">
    <source>
        <dbReference type="ARBA" id="ARBA00022741"/>
    </source>
</evidence>
<dbReference type="GO" id="GO:0016743">
    <property type="term" value="F:carboxyl- or carbamoyltransferase activity"/>
    <property type="evidence" value="ECO:0007669"/>
    <property type="project" value="UniProtKB-UniRule"/>
</dbReference>
<dbReference type="InterPro" id="IPR029045">
    <property type="entry name" value="ClpP/crotonase-like_dom_sf"/>
</dbReference>
<dbReference type="RefSeq" id="YP_009141358.1">
    <property type="nucleotide sequence ID" value="NC_027149.1"/>
</dbReference>
<feature type="compositionally biased region" description="Low complexity" evidence="8">
    <location>
        <begin position="321"/>
        <end position="332"/>
    </location>
</feature>
<dbReference type="GO" id="GO:2001295">
    <property type="term" value="P:malonyl-CoA biosynthetic process"/>
    <property type="evidence" value="ECO:0007669"/>
    <property type="project" value="UniProtKB-UniRule"/>
</dbReference>
<feature type="binding site" evidence="7">
    <location>
        <position position="415"/>
    </location>
    <ligand>
        <name>Zn(2+)</name>
        <dbReference type="ChEBI" id="CHEBI:29105"/>
    </ligand>
</feature>
<feature type="binding site" evidence="7">
    <location>
        <position position="418"/>
    </location>
    <ligand>
        <name>Zn(2+)</name>
        <dbReference type="ChEBI" id="CHEBI:29105"/>
    </ligand>
</feature>
<dbReference type="AlphaFoldDB" id="A0A0F6NKE4"/>
<dbReference type="InterPro" id="IPR000438">
    <property type="entry name" value="Acetyl_CoA_COase_Trfase_b_su"/>
</dbReference>
<comment type="function">
    <text evidence="7">Component of the acetyl coenzyme A carboxylase (ACC) complex. Biotin carboxylase (BC) catalyzes the carboxylation of biotin on its carrier protein (BCCP) and then the CO(2) group is transferred by the transcarboxylase to acetyl-CoA to form malonyl-CoA.</text>
</comment>
<dbReference type="SUPFAM" id="SSF52096">
    <property type="entry name" value="ClpP/crotonase"/>
    <property type="match status" value="2"/>
</dbReference>
<keyword evidence="7" id="KW-0444">Lipid biosynthesis</keyword>
<evidence type="ECO:0000313" key="10">
    <source>
        <dbReference type="EMBL" id="AIL55884.1"/>
    </source>
</evidence>
<dbReference type="GO" id="GO:0006633">
    <property type="term" value="P:fatty acid biosynthetic process"/>
    <property type="evidence" value="ECO:0007669"/>
    <property type="project" value="UniProtKB-KW"/>
</dbReference>
<keyword evidence="7" id="KW-0479">Metal-binding</keyword>
<feature type="compositionally biased region" description="Low complexity" evidence="8">
    <location>
        <begin position="295"/>
        <end position="306"/>
    </location>
</feature>
<evidence type="ECO:0000259" key="9">
    <source>
        <dbReference type="PROSITE" id="PS50980"/>
    </source>
</evidence>
<reference evidence="10" key="1">
    <citation type="submission" date="2014-05" db="EMBL/GenBank/DDBJ databases">
        <title>Delimitation of conserved gene clusters in the scrambled plastomes of the IRLC legumes (Fabaceae: Trifolieae, Fabeae).</title>
        <authorList>
            <person name="Sveinsson S."/>
            <person name="Cronk Q."/>
        </authorList>
    </citation>
    <scope>NUCLEOTIDE SEQUENCE</scope>
</reference>
<feature type="binding site" evidence="7">
    <location>
        <position position="437"/>
    </location>
    <ligand>
        <name>Zn(2+)</name>
        <dbReference type="ChEBI" id="CHEBI:29105"/>
    </ligand>
</feature>
<dbReference type="EMBL" id="KJ850236">
    <property type="protein sequence ID" value="AIL55884.1"/>
    <property type="molecule type" value="Genomic_DNA"/>
</dbReference>
<comment type="pathway">
    <text evidence="7">Lipid metabolism; malonyl-CoA biosynthesis; malonyl-CoA from acetyl-CoA: step 1/1.</text>
</comment>
<keyword evidence="10" id="KW-0150">Chloroplast</keyword>
<dbReference type="InterPro" id="IPR034733">
    <property type="entry name" value="AcCoA_carboxyl_beta"/>
</dbReference>
<dbReference type="Gene3D" id="3.90.226.10">
    <property type="entry name" value="2-enoyl-CoA Hydratase, Chain A, domain 1"/>
    <property type="match status" value="2"/>
</dbReference>
<dbReference type="GO" id="GO:0008270">
    <property type="term" value="F:zinc ion binding"/>
    <property type="evidence" value="ECO:0007669"/>
    <property type="project" value="UniProtKB-UniRule"/>
</dbReference>
<dbReference type="PROSITE" id="PS50980">
    <property type="entry name" value="COA_CT_NTER"/>
    <property type="match status" value="1"/>
</dbReference>
<comment type="catalytic activity">
    <reaction evidence="7">
        <text>N(6)-carboxybiotinyl-L-lysyl-[protein] + acetyl-CoA = N(6)-biotinyl-L-lysyl-[protein] + malonyl-CoA</text>
        <dbReference type="Rhea" id="RHEA:54728"/>
        <dbReference type="Rhea" id="RHEA-COMP:10505"/>
        <dbReference type="Rhea" id="RHEA-COMP:10506"/>
        <dbReference type="ChEBI" id="CHEBI:57288"/>
        <dbReference type="ChEBI" id="CHEBI:57384"/>
        <dbReference type="ChEBI" id="CHEBI:83144"/>
        <dbReference type="ChEBI" id="CHEBI:83145"/>
        <dbReference type="EC" id="2.1.3.15"/>
    </reaction>
</comment>
<dbReference type="InterPro" id="IPR011762">
    <property type="entry name" value="COA_CT_N"/>
</dbReference>
<gene>
    <name evidence="7 10" type="primary">accD</name>
</gene>
<dbReference type="PANTHER" id="PTHR42995:SF5">
    <property type="entry name" value="ACETYL-COENZYME A CARBOXYLASE CARBOXYL TRANSFERASE SUBUNIT BETA, CHLOROPLASTIC"/>
    <property type="match status" value="1"/>
</dbReference>
<evidence type="ECO:0000256" key="8">
    <source>
        <dbReference type="SAM" id="MobiDB-lite"/>
    </source>
</evidence>
<comment type="subunit">
    <text evidence="1">Acetyl-CoA carboxylase is a heterohexamer composed of biotin carboxyl carrier protein, biotin carboxylase and 2 subunits each of ACCase subunit alpha and ACCase plastid-coded subunit beta (accD).</text>
</comment>
<keyword evidence="5 7" id="KW-0862">Zinc</keyword>
<sequence length="835" mass="94880">MQRKGFNSMLFSRNLEYRCSLSKSVDSFGPIDENNDVNEDASNFTDMDNNIPSWKNNSENSSYSHDLLSDKILSVRYSNSDTSEIYYDLEDVSNIHNLLSYSIFSVSVRDSSNNIYNIYYDLEDVSKIHNFLIKKIFVEVANSNTSDKIFLVSVRNSNSNSTTYDIYYDLDDIGSINNFLWDTFFTGRDSKRNTYNIYYDLADVKNIYNFVFDKVFSVRDSDSNTYDIYYDYDYDYDISDWTNNMNHNIQNYLRSQIFEDIDKYNASASYCDCDKGPTSVIIVIKSTHDRDDQFSISDTSDTSEISEISDTDEHDRDDPFSISDTSDTSEISEISDTDEHDRDDPFAISDTSDTPDTDDMYGIYDPDDLFDTHQKKDICERPSEIYRRNENDTFVRIDYSDPDYWNKLGRLWVSCETCYGLNYKKFFPAKMNICEYCGEHLKMNSSDRIELLIDPGTWNPMDEEMVSLDPIKFDSIELDLKEKEESFKAACLELEKEIVSLTNLFLDSKRVSLDAIELDSEEQSSKDPLDAKRVSLDPIKLDSIELDSKEKEESFEAACLELEKEIVSLTNLILASKWVSLDAIELDSKDLLDAKGVSLDAIELDLEEQSSKDPLDAKGVSLDAIELDSEEEEEEEEDQSYIDRLDSYQERTGLPEAVQTGTGKLNGIPLAIAVMDSEFIAGSMGSVVGEKITRLIEYATNQLLPLIIICASGGARMQEGSLSLMQMAKISSALYNYQINQKLFYVAILTSPTTGGVTASFGMLGDIIIAEPNATIAFAGKRVIELLLNEEVPEGSQSADLLFDKGLLDSVVPRPFLKQFLTELFQFHGFVPLTT</sequence>
<keyword evidence="7" id="KW-0275">Fatty acid biosynthesis</keyword>
<evidence type="ECO:0000256" key="7">
    <source>
        <dbReference type="HAMAP-Rule" id="MF_01395"/>
    </source>
</evidence>
<dbReference type="GO" id="GO:0003989">
    <property type="term" value="F:acetyl-CoA carboxylase activity"/>
    <property type="evidence" value="ECO:0007669"/>
    <property type="project" value="InterPro"/>
</dbReference>
<evidence type="ECO:0000256" key="1">
    <source>
        <dbReference type="ARBA" id="ARBA00011842"/>
    </source>
</evidence>
<keyword evidence="4 7" id="KW-0863">Zinc-finger</keyword>
<dbReference type="EC" id="2.1.3.15" evidence="7"/>
<dbReference type="GO" id="GO:0009317">
    <property type="term" value="C:acetyl-CoA carboxylase complex"/>
    <property type="evidence" value="ECO:0007669"/>
    <property type="project" value="InterPro"/>
</dbReference>
<evidence type="ECO:0000256" key="4">
    <source>
        <dbReference type="ARBA" id="ARBA00022771"/>
    </source>
</evidence>
<evidence type="ECO:0000256" key="5">
    <source>
        <dbReference type="ARBA" id="ARBA00022833"/>
    </source>
</evidence>
<comment type="subunit">
    <text evidence="7">Acetyl-CoA carboxylase is a heterohexamer composed of biotin carboxyl carrier protein, biotin carboxylase and two subunits each of ACCase subunit alpha and ACCase plastid-coded subunit beta (accD).</text>
</comment>
<evidence type="ECO:0000256" key="6">
    <source>
        <dbReference type="ARBA" id="ARBA00022840"/>
    </source>
</evidence>
<feature type="compositionally biased region" description="Acidic residues" evidence="8">
    <location>
        <begin position="353"/>
        <end position="364"/>
    </location>
</feature>
<accession>A0A0F6NKE4</accession>
<dbReference type="PRINTS" id="PR01070">
    <property type="entry name" value="ACCCTRFRASEB"/>
</dbReference>
<dbReference type="GO" id="GO:0009570">
    <property type="term" value="C:chloroplast stroma"/>
    <property type="evidence" value="ECO:0007669"/>
    <property type="project" value="UniProtKB-SubCell"/>
</dbReference>
<keyword evidence="10" id="KW-0934">Plastid</keyword>
<proteinExistence type="inferred from homology"/>
<comment type="subcellular location">
    <subcellularLocation>
        <location evidence="7">Plastid</location>
        <location evidence="7">Chloroplast stroma</location>
    </subcellularLocation>
</comment>
<feature type="binding site" evidence="7">
    <location>
        <position position="434"/>
    </location>
    <ligand>
        <name>Zn(2+)</name>
        <dbReference type="ChEBI" id="CHEBI:29105"/>
    </ligand>
</feature>
<feature type="domain" description="CoA carboxyltransferase N-terminal" evidence="9">
    <location>
        <begin position="588"/>
        <end position="835"/>
    </location>
</feature>
<dbReference type="UniPathway" id="UPA00655">
    <property type="reaction ID" value="UER00711"/>
</dbReference>
<comment type="similarity">
    <text evidence="7">Belongs to the AccD/PCCB family.</text>
</comment>
<dbReference type="HAMAP" id="MF_01395">
    <property type="entry name" value="AcetylCoA_CT_beta"/>
    <property type="match status" value="1"/>
</dbReference>
<feature type="zinc finger region" description="C4-type" evidence="7">
    <location>
        <begin position="415"/>
        <end position="437"/>
    </location>
</feature>
<geneLocation type="chloroplast" evidence="10"/>
<dbReference type="PANTHER" id="PTHR42995">
    <property type="entry name" value="ACETYL-COENZYME A CARBOXYLASE CARBOXYL TRANSFERASE SUBUNIT BETA, CHLOROPLASTIC"/>
    <property type="match status" value="1"/>
</dbReference>
<feature type="region of interest" description="Disordered" evidence="8">
    <location>
        <begin position="293"/>
        <end position="364"/>
    </location>
</feature>
<keyword evidence="3 7" id="KW-0547">Nucleotide-binding</keyword>
<comment type="cofactor">
    <cofactor evidence="7">
        <name>Zn(2+)</name>
        <dbReference type="ChEBI" id="CHEBI:29105"/>
    </cofactor>
    <text evidence="7">Binds 1 zinc ion per subunit.</text>
</comment>
<evidence type="ECO:0000256" key="2">
    <source>
        <dbReference type="ARBA" id="ARBA00022679"/>
    </source>
</evidence>
<dbReference type="GO" id="GO:0005524">
    <property type="term" value="F:ATP binding"/>
    <property type="evidence" value="ECO:0007669"/>
    <property type="project" value="UniProtKB-KW"/>
</dbReference>
<keyword evidence="7" id="KW-0443">Lipid metabolism</keyword>
<dbReference type="Pfam" id="PF01039">
    <property type="entry name" value="Carboxyl_trans"/>
    <property type="match status" value="1"/>
</dbReference>
<protein>
    <recommendedName>
        <fullName evidence="7">Acetyl-coenzyme A carboxylase carboxyl transferase subunit beta, chloroplastic</fullName>
        <shortName evidence="7">ACCase subunit beta</shortName>
        <shortName evidence="7">Acetyl-CoA carboxylase carboxyltransferase subunit beta</shortName>
        <ecNumber evidence="7">2.1.3.15</ecNumber>
    </recommendedName>
</protein>